<protein>
    <submittedName>
        <fullName evidence="2">Uncharacterized protein</fullName>
    </submittedName>
</protein>
<proteinExistence type="predicted"/>
<dbReference type="RefSeq" id="WP_081506227.1">
    <property type="nucleotide sequence ID" value="NZ_CP020474.1"/>
</dbReference>
<sequence>MTLTRRFIALGLPALLFARPANAHHGWRWTDDGRFELRGLITEARLGNPHGVLTIDAEGEIWKAEVGQPWRNERAGLTDAMLAPGTDIKIIGKRAADPKDRLVKAEAIELLGALFELYPERL</sequence>
<name>A0A1V0RJ87_9RHOB</name>
<keyword evidence="1" id="KW-0732">Signal</keyword>
<accession>A0A1V0RJ87</accession>
<dbReference type="InterPro" id="IPR046150">
    <property type="entry name" value="DUF6152"/>
</dbReference>
<evidence type="ECO:0000313" key="3">
    <source>
        <dbReference type="Proteomes" id="UP000192273"/>
    </source>
</evidence>
<evidence type="ECO:0000256" key="1">
    <source>
        <dbReference type="SAM" id="SignalP"/>
    </source>
</evidence>
<dbReference type="EMBL" id="CP020474">
    <property type="protein sequence ID" value="ARE81824.1"/>
    <property type="molecule type" value="Genomic_DNA"/>
</dbReference>
<dbReference type="Pfam" id="PF19649">
    <property type="entry name" value="DUF6152"/>
    <property type="match status" value="1"/>
</dbReference>
<feature type="signal peptide" evidence="1">
    <location>
        <begin position="1"/>
        <end position="23"/>
    </location>
</feature>
<evidence type="ECO:0000313" key="2">
    <source>
        <dbReference type="EMBL" id="ARE81824.1"/>
    </source>
</evidence>
<reference evidence="2 3" key="1">
    <citation type="submission" date="2017-03" db="EMBL/GenBank/DDBJ databases">
        <title>Genome Sequence of Roseovarius mucosus strain SMR3 Isolated from a culture of the Diatom Skeletonema marinoi.</title>
        <authorList>
            <person name="Topel M."/>
            <person name="Pinder M."/>
            <person name="Johansson O.N."/>
            <person name="Kourtchenko O."/>
            <person name="Godhe A."/>
            <person name="Clarke A.K."/>
        </authorList>
    </citation>
    <scope>NUCLEOTIDE SEQUENCE [LARGE SCALE GENOMIC DNA]</scope>
    <source>
        <strain evidence="2 3">SMR3</strain>
    </source>
</reference>
<dbReference type="KEGG" id="rmm:ROSMUCSMR3_00318"/>
<keyword evidence="3" id="KW-1185">Reference proteome</keyword>
<feature type="chain" id="PRO_5012414540" evidence="1">
    <location>
        <begin position="24"/>
        <end position="122"/>
    </location>
</feature>
<organism evidence="2 3">
    <name type="scientific">Roseovarius mucosus</name>
    <dbReference type="NCBI Taxonomy" id="215743"/>
    <lineage>
        <taxon>Bacteria</taxon>
        <taxon>Pseudomonadati</taxon>
        <taxon>Pseudomonadota</taxon>
        <taxon>Alphaproteobacteria</taxon>
        <taxon>Rhodobacterales</taxon>
        <taxon>Roseobacteraceae</taxon>
        <taxon>Roseovarius</taxon>
    </lineage>
</organism>
<gene>
    <name evidence="2" type="ORF">ROSMUCSMR3_00318</name>
</gene>
<dbReference type="Proteomes" id="UP000192273">
    <property type="component" value="Chromosome"/>
</dbReference>
<dbReference type="OrthoDB" id="512581at2"/>
<dbReference type="AlphaFoldDB" id="A0A1V0RJ87"/>